<dbReference type="Gene3D" id="1.20.5.1930">
    <property type="match status" value="1"/>
</dbReference>
<protein>
    <recommendedName>
        <fullName evidence="2">histidine kinase</fullName>
        <ecNumber evidence="2">2.7.13.3</ecNumber>
    </recommendedName>
</protein>
<dbReference type="EC" id="2.7.13.3" evidence="2"/>
<dbReference type="OrthoDB" id="227596at2"/>
<dbReference type="CDD" id="cd16917">
    <property type="entry name" value="HATPase_UhpB-NarQ-NarX-like"/>
    <property type="match status" value="1"/>
</dbReference>
<dbReference type="InterPro" id="IPR011712">
    <property type="entry name" value="Sig_transdc_His_kin_sub3_dim/P"/>
</dbReference>
<evidence type="ECO:0000256" key="2">
    <source>
        <dbReference type="ARBA" id="ARBA00012438"/>
    </source>
</evidence>
<gene>
    <name evidence="13" type="ORF">EHYA_03679</name>
</gene>
<dbReference type="InterPro" id="IPR036890">
    <property type="entry name" value="HATPase_C_sf"/>
</dbReference>
<proteinExistence type="predicted"/>
<keyword evidence="5" id="KW-0547">Nucleotide-binding</keyword>
<accession>A0A401YN14</accession>
<feature type="transmembrane region" description="Helical" evidence="9">
    <location>
        <begin position="20"/>
        <end position="37"/>
    </location>
</feature>
<comment type="caution">
    <text evidence="13">The sequence shown here is derived from an EMBL/GenBank/DDBJ whole genome shotgun (WGS) entry which is preliminary data.</text>
</comment>
<dbReference type="InterPro" id="IPR055558">
    <property type="entry name" value="DUF7134"/>
</dbReference>
<dbReference type="GO" id="GO:0005524">
    <property type="term" value="F:ATP binding"/>
    <property type="evidence" value="ECO:0007669"/>
    <property type="project" value="UniProtKB-KW"/>
</dbReference>
<dbReference type="PANTHER" id="PTHR24421">
    <property type="entry name" value="NITRATE/NITRITE SENSOR PROTEIN NARX-RELATED"/>
    <property type="match status" value="1"/>
</dbReference>
<keyword evidence="9" id="KW-0812">Transmembrane</keyword>
<evidence type="ECO:0000256" key="1">
    <source>
        <dbReference type="ARBA" id="ARBA00000085"/>
    </source>
</evidence>
<dbReference type="AlphaFoldDB" id="A0A401YN14"/>
<dbReference type="Proteomes" id="UP000286931">
    <property type="component" value="Unassembled WGS sequence"/>
</dbReference>
<dbReference type="SUPFAM" id="SSF55874">
    <property type="entry name" value="ATPase domain of HSP90 chaperone/DNA topoisomerase II/histidine kinase"/>
    <property type="match status" value="1"/>
</dbReference>
<keyword evidence="7" id="KW-0067">ATP-binding</keyword>
<dbReference type="Pfam" id="PF07730">
    <property type="entry name" value="HisKA_3"/>
    <property type="match status" value="1"/>
</dbReference>
<keyword evidence="6 13" id="KW-0418">Kinase</keyword>
<feature type="domain" description="Signal transduction histidine kinase subgroup 3 dimerisation and phosphoacceptor" evidence="11">
    <location>
        <begin position="195"/>
        <end position="260"/>
    </location>
</feature>
<keyword evidence="14" id="KW-1185">Reference proteome</keyword>
<keyword evidence="3" id="KW-0597">Phosphoprotein</keyword>
<keyword evidence="9" id="KW-1133">Transmembrane helix</keyword>
<dbReference type="GO" id="GO:0000155">
    <property type="term" value="F:phosphorelay sensor kinase activity"/>
    <property type="evidence" value="ECO:0007669"/>
    <property type="project" value="InterPro"/>
</dbReference>
<keyword evidence="9" id="KW-0472">Membrane</keyword>
<feature type="transmembrane region" description="Helical" evidence="9">
    <location>
        <begin position="76"/>
        <end position="94"/>
    </location>
</feature>
<evidence type="ECO:0000256" key="3">
    <source>
        <dbReference type="ARBA" id="ARBA00022553"/>
    </source>
</evidence>
<keyword evidence="8" id="KW-0902">Two-component regulatory system</keyword>
<evidence type="ECO:0000259" key="12">
    <source>
        <dbReference type="Pfam" id="PF23539"/>
    </source>
</evidence>
<evidence type="ECO:0000259" key="10">
    <source>
        <dbReference type="Pfam" id="PF02518"/>
    </source>
</evidence>
<evidence type="ECO:0000256" key="5">
    <source>
        <dbReference type="ARBA" id="ARBA00022741"/>
    </source>
</evidence>
<keyword evidence="4" id="KW-0808">Transferase</keyword>
<dbReference type="Pfam" id="PF23539">
    <property type="entry name" value="DUF7134"/>
    <property type="match status" value="1"/>
</dbReference>
<dbReference type="RefSeq" id="WP_126638086.1">
    <property type="nucleotide sequence ID" value="NZ_BIFH01000019.1"/>
</dbReference>
<evidence type="ECO:0000313" key="13">
    <source>
        <dbReference type="EMBL" id="GCD95995.1"/>
    </source>
</evidence>
<dbReference type="Pfam" id="PF02518">
    <property type="entry name" value="HATPase_c"/>
    <property type="match status" value="1"/>
</dbReference>
<reference evidence="13 14" key="1">
    <citation type="submission" date="2018-12" db="EMBL/GenBank/DDBJ databases">
        <title>Draft genome sequence of Embleya hyalina NBRC 13850T.</title>
        <authorList>
            <person name="Komaki H."/>
            <person name="Hosoyama A."/>
            <person name="Kimura A."/>
            <person name="Ichikawa N."/>
            <person name="Tamura T."/>
        </authorList>
    </citation>
    <scope>NUCLEOTIDE SEQUENCE [LARGE SCALE GENOMIC DNA]</scope>
    <source>
        <strain evidence="13 14">NBRC 13850</strain>
    </source>
</reference>
<feature type="domain" description="DUF7134" evidence="12">
    <location>
        <begin position="9"/>
        <end position="139"/>
    </location>
</feature>
<dbReference type="EMBL" id="BIFH01000019">
    <property type="protein sequence ID" value="GCD95995.1"/>
    <property type="molecule type" value="Genomic_DNA"/>
</dbReference>
<feature type="transmembrane region" description="Helical" evidence="9">
    <location>
        <begin position="49"/>
        <end position="69"/>
    </location>
</feature>
<dbReference type="InterPro" id="IPR050482">
    <property type="entry name" value="Sensor_HK_TwoCompSys"/>
</dbReference>
<dbReference type="GO" id="GO:0046983">
    <property type="term" value="F:protein dimerization activity"/>
    <property type="evidence" value="ECO:0007669"/>
    <property type="project" value="InterPro"/>
</dbReference>
<evidence type="ECO:0000259" key="11">
    <source>
        <dbReference type="Pfam" id="PF07730"/>
    </source>
</evidence>
<dbReference type="InterPro" id="IPR003594">
    <property type="entry name" value="HATPase_dom"/>
</dbReference>
<comment type="catalytic activity">
    <reaction evidence="1">
        <text>ATP + protein L-histidine = ADP + protein N-phospho-L-histidine.</text>
        <dbReference type="EC" id="2.7.13.3"/>
    </reaction>
</comment>
<evidence type="ECO:0000256" key="9">
    <source>
        <dbReference type="SAM" id="Phobius"/>
    </source>
</evidence>
<dbReference type="GO" id="GO:0016020">
    <property type="term" value="C:membrane"/>
    <property type="evidence" value="ECO:0007669"/>
    <property type="project" value="InterPro"/>
</dbReference>
<sequence length="418" mass="43401">MNHLTWVRGTIREHPAVTDASLAAFVFVAAVVIQPLGDAGAVGDRVTGLGLLRFPDSAYAVLICGALAVRRRRPGMVLAVTSVGMAVFIVLGGYRSALLLAPTIAAYTLATEGPRRSAVWTTVLAAAGIGAAGQLFGESCWQGQAAGVPLMWMGLGAAIGDAVRSGRAFVGAIQDRADRAERTREAEAARRVMEERLRIARELHDVLAHHIALIHVQAGVVAQVLDTAPEQARESAGHIRRASRAALAEMRTTVGLLRREDVPVSMEPAPGLDRLPALLAEVEAAGVPVVRRDTGRRRELPAAVELTAYRVVQEALTNVGKHARGASAVVRIGYERDAVRVEVGNTRAGPSGSVGAPGAGSGHGLIGMRERALALGGTFTAGPCAAGGYRVRVVLPTPAPDPVVSGASRECSAVGGVG</sequence>
<evidence type="ECO:0000256" key="4">
    <source>
        <dbReference type="ARBA" id="ARBA00022679"/>
    </source>
</evidence>
<organism evidence="13 14">
    <name type="scientific">Embleya hyalina</name>
    <dbReference type="NCBI Taxonomy" id="516124"/>
    <lineage>
        <taxon>Bacteria</taxon>
        <taxon>Bacillati</taxon>
        <taxon>Actinomycetota</taxon>
        <taxon>Actinomycetes</taxon>
        <taxon>Kitasatosporales</taxon>
        <taxon>Streptomycetaceae</taxon>
        <taxon>Embleya</taxon>
    </lineage>
</organism>
<evidence type="ECO:0000313" key="14">
    <source>
        <dbReference type="Proteomes" id="UP000286931"/>
    </source>
</evidence>
<evidence type="ECO:0000256" key="8">
    <source>
        <dbReference type="ARBA" id="ARBA00023012"/>
    </source>
</evidence>
<name>A0A401YN14_9ACTN</name>
<evidence type="ECO:0000256" key="7">
    <source>
        <dbReference type="ARBA" id="ARBA00022840"/>
    </source>
</evidence>
<dbReference type="Gene3D" id="3.30.565.10">
    <property type="entry name" value="Histidine kinase-like ATPase, C-terminal domain"/>
    <property type="match status" value="1"/>
</dbReference>
<dbReference type="PANTHER" id="PTHR24421:SF10">
    <property type="entry name" value="NITRATE_NITRITE SENSOR PROTEIN NARQ"/>
    <property type="match status" value="1"/>
</dbReference>
<evidence type="ECO:0000256" key="6">
    <source>
        <dbReference type="ARBA" id="ARBA00022777"/>
    </source>
</evidence>
<feature type="domain" description="Histidine kinase/HSP90-like ATPase" evidence="10">
    <location>
        <begin position="305"/>
        <end position="398"/>
    </location>
</feature>